<name>A0A0S4PWE6_9HELI</name>
<gene>
    <name evidence="1" type="ORF">BN2458_PEG1349</name>
</gene>
<dbReference type="EMBL" id="LN907858">
    <property type="protein sequence ID" value="CUU40234.1"/>
    <property type="molecule type" value="Genomic_DNA"/>
</dbReference>
<evidence type="ECO:0000313" key="1">
    <source>
        <dbReference type="EMBL" id="CUU40234.1"/>
    </source>
</evidence>
<proteinExistence type="predicted"/>
<evidence type="ECO:0000313" key="2">
    <source>
        <dbReference type="Proteomes" id="UP000064525"/>
    </source>
</evidence>
<protein>
    <submittedName>
        <fullName evidence="1">Uncharacterized protein</fullName>
    </submittedName>
</protein>
<accession>A0A0S4PWE6</accession>
<sequence length="38" mass="4503">MSKARGYNAFGAPYFKEYKQKIFHHKVKILLSRCNIQS</sequence>
<reference evidence="2" key="1">
    <citation type="submission" date="2015-11" db="EMBL/GenBank/DDBJ databases">
        <authorList>
            <person name="Anvar S.Y."/>
        </authorList>
    </citation>
    <scope>NUCLEOTIDE SEQUENCE [LARGE SCALE GENOMIC DNA]</scope>
</reference>
<organism evidence="1 2">
    <name type="scientific">Helicobacter typhlonius</name>
    <dbReference type="NCBI Taxonomy" id="76936"/>
    <lineage>
        <taxon>Bacteria</taxon>
        <taxon>Pseudomonadati</taxon>
        <taxon>Campylobacterota</taxon>
        <taxon>Epsilonproteobacteria</taxon>
        <taxon>Campylobacterales</taxon>
        <taxon>Helicobacteraceae</taxon>
        <taxon>Helicobacter</taxon>
    </lineage>
</organism>
<dbReference type="PATRIC" id="fig|76936.10.peg.1316"/>
<dbReference type="KEGG" id="hty:BN2458_PEG1349"/>
<dbReference type="AlphaFoldDB" id="A0A0S4PWE6"/>
<dbReference type="Proteomes" id="UP000064525">
    <property type="component" value="Chromosome I"/>
</dbReference>